<name>A0A3E4GLX4_9FIRM</name>
<organism evidence="1 2">
    <name type="scientific">Coprococcus comes</name>
    <dbReference type="NCBI Taxonomy" id="410072"/>
    <lineage>
        <taxon>Bacteria</taxon>
        <taxon>Bacillati</taxon>
        <taxon>Bacillota</taxon>
        <taxon>Clostridia</taxon>
        <taxon>Lachnospirales</taxon>
        <taxon>Lachnospiraceae</taxon>
        <taxon>Coprococcus</taxon>
    </lineage>
</organism>
<evidence type="ECO:0000313" key="1">
    <source>
        <dbReference type="EMBL" id="RGJ20788.1"/>
    </source>
</evidence>
<reference evidence="1 2" key="1">
    <citation type="submission" date="2018-08" db="EMBL/GenBank/DDBJ databases">
        <title>A genome reference for cultivated species of the human gut microbiota.</title>
        <authorList>
            <person name="Zou Y."/>
            <person name="Xue W."/>
            <person name="Luo G."/>
        </authorList>
    </citation>
    <scope>NUCLEOTIDE SEQUENCE [LARGE SCALE GENOMIC DNA]</scope>
    <source>
        <strain evidence="1 2">TM07-19</strain>
    </source>
</reference>
<comment type="caution">
    <text evidence="1">The sequence shown here is derived from an EMBL/GenBank/DDBJ whole genome shotgun (WGS) entry which is preliminary data.</text>
</comment>
<dbReference type="Proteomes" id="UP000260655">
    <property type="component" value="Unassembled WGS sequence"/>
</dbReference>
<dbReference type="EMBL" id="QSOV01000022">
    <property type="protein sequence ID" value="RGJ20788.1"/>
    <property type="molecule type" value="Genomic_DNA"/>
</dbReference>
<dbReference type="Pfam" id="PF18928">
    <property type="entry name" value="DUF5677"/>
    <property type="match status" value="1"/>
</dbReference>
<evidence type="ECO:0000313" key="2">
    <source>
        <dbReference type="Proteomes" id="UP000260655"/>
    </source>
</evidence>
<protein>
    <submittedName>
        <fullName evidence="1">Uncharacterized protein</fullName>
    </submittedName>
</protein>
<gene>
    <name evidence="1" type="ORF">DXD67_14410</name>
</gene>
<accession>A0A3E4GLX4</accession>
<sequence>MMIMDKIELSKHKKQGDTLYTPFTSPSGLGAKLSLSSWARCWLPEFLWIGLIIRKQGRKKGFENMYHIIEELKDEDMVIPQLSKIFGLSAEQQRKYWSIVTRYVEKNILLPLTVVITSDINETFYDSFYDFSINVDENISELLNIAKETNRFHDELSTDICFIVDWFYIQNGRLYISNEIDIVPTALSEYYKCNHEDEAMRIYRPVIRSTFQGLCNLDCSKEFSEKIWKVLGKISECNPLVIVWDEEKEKMEFYEIAKQTIEYFAANNEDKKMETKYSVIMGMTCYIYKIYQEIIEKQMQNNISGRILFRTMLETYINLKYMMQQEDEVPDVYDRFKAYGNGKYKLVMAKLREEKYTVSDDSQIDERIMELMVNEDMDEAFVNISIGYFDKTSVRAKFKKCGEDELYEIYYEYATNFAHGIWGAIRESSMLICDNPAHIYHCVPDYHAEQNLRSVLSDCEMVMKKTFEAIADYIEFPEFYNI</sequence>
<dbReference type="InterPro" id="IPR043733">
    <property type="entry name" value="DUF5677"/>
</dbReference>
<proteinExistence type="predicted"/>
<dbReference type="AlphaFoldDB" id="A0A3E4GLX4"/>